<keyword evidence="1" id="KW-0378">Hydrolase</keyword>
<keyword evidence="4" id="KW-1185">Reference proteome</keyword>
<dbReference type="Proteomes" id="UP000650833">
    <property type="component" value="Unassembled WGS sequence"/>
</dbReference>
<dbReference type="InterPro" id="IPR050300">
    <property type="entry name" value="GDXG_lipolytic_enzyme"/>
</dbReference>
<protein>
    <recommendedName>
        <fullName evidence="2">Alpha/beta hydrolase fold-3 domain-containing protein</fullName>
    </recommendedName>
</protein>
<dbReference type="AlphaFoldDB" id="A0A8H7QRW9"/>
<feature type="domain" description="Alpha/beta hydrolase fold-3" evidence="2">
    <location>
        <begin position="172"/>
        <end position="383"/>
    </location>
</feature>
<dbReference type="InterPro" id="IPR013094">
    <property type="entry name" value="AB_hydrolase_3"/>
</dbReference>
<dbReference type="OrthoDB" id="408631at2759"/>
<reference evidence="3" key="1">
    <citation type="submission" date="2020-12" db="EMBL/GenBank/DDBJ databases">
        <title>Metabolic potential, ecology and presence of endohyphal bacteria is reflected in genomic diversity of Mucoromycotina.</title>
        <authorList>
            <person name="Muszewska A."/>
            <person name="Okrasinska A."/>
            <person name="Steczkiewicz K."/>
            <person name="Drgas O."/>
            <person name="Orlowska M."/>
            <person name="Perlinska-Lenart U."/>
            <person name="Aleksandrzak-Piekarczyk T."/>
            <person name="Szatraj K."/>
            <person name="Zielenkiewicz U."/>
            <person name="Pilsyk S."/>
            <person name="Malc E."/>
            <person name="Mieczkowski P."/>
            <person name="Kruszewska J.S."/>
            <person name="Biernat P."/>
            <person name="Pawlowska J."/>
        </authorList>
    </citation>
    <scope>NUCLEOTIDE SEQUENCE</scope>
    <source>
        <strain evidence="3">CBS 226.32</strain>
    </source>
</reference>
<evidence type="ECO:0000259" key="2">
    <source>
        <dbReference type="Pfam" id="PF07859"/>
    </source>
</evidence>
<dbReference type="EMBL" id="JAEPRC010000465">
    <property type="protein sequence ID" value="KAG2196633.1"/>
    <property type="molecule type" value="Genomic_DNA"/>
</dbReference>
<dbReference type="Gene3D" id="3.40.50.1820">
    <property type="entry name" value="alpha/beta hydrolase"/>
    <property type="match status" value="1"/>
</dbReference>
<organism evidence="3 4">
    <name type="scientific">Mucor plumbeus</name>
    <dbReference type="NCBI Taxonomy" id="97098"/>
    <lineage>
        <taxon>Eukaryota</taxon>
        <taxon>Fungi</taxon>
        <taxon>Fungi incertae sedis</taxon>
        <taxon>Mucoromycota</taxon>
        <taxon>Mucoromycotina</taxon>
        <taxon>Mucoromycetes</taxon>
        <taxon>Mucorales</taxon>
        <taxon>Mucorineae</taxon>
        <taxon>Mucoraceae</taxon>
        <taxon>Mucor</taxon>
    </lineage>
</organism>
<dbReference type="PANTHER" id="PTHR48081:SF26">
    <property type="entry name" value="ALPHA_BETA HYDROLASE FOLD-3 DOMAIN-CONTAINING PROTEIN"/>
    <property type="match status" value="1"/>
</dbReference>
<dbReference type="GO" id="GO:0016787">
    <property type="term" value="F:hydrolase activity"/>
    <property type="evidence" value="ECO:0007669"/>
    <property type="project" value="UniProtKB-KW"/>
</dbReference>
<name>A0A8H7QRW9_9FUNG</name>
<proteinExistence type="predicted"/>
<dbReference type="Pfam" id="PF07859">
    <property type="entry name" value="Abhydrolase_3"/>
    <property type="match status" value="1"/>
</dbReference>
<evidence type="ECO:0000256" key="1">
    <source>
        <dbReference type="ARBA" id="ARBA00022801"/>
    </source>
</evidence>
<evidence type="ECO:0000313" key="3">
    <source>
        <dbReference type="EMBL" id="KAG2196633.1"/>
    </source>
</evidence>
<dbReference type="SUPFAM" id="SSF53474">
    <property type="entry name" value="alpha/beta-Hydrolases"/>
    <property type="match status" value="1"/>
</dbReference>
<evidence type="ECO:0000313" key="4">
    <source>
        <dbReference type="Proteomes" id="UP000650833"/>
    </source>
</evidence>
<dbReference type="PANTHER" id="PTHR48081">
    <property type="entry name" value="AB HYDROLASE SUPERFAMILY PROTEIN C4A8.06C"/>
    <property type="match status" value="1"/>
</dbReference>
<gene>
    <name evidence="3" type="ORF">INT46_002341</name>
</gene>
<comment type="caution">
    <text evidence="3">The sequence shown here is derived from an EMBL/GenBank/DDBJ whole genome shotgun (WGS) entry which is preliminary data.</text>
</comment>
<sequence>MLRIRRGKRCTVKGCCLASTIYSQPPGKDDTDGTNYPSLWWDLWQILYYTPMSIIVFFMDMYKHLIKQPKRPTWDILTAFTVALLHALRSSFRSASLAFWRKLMQLPKLLHQDESKFVACPFLASKLNLPGILEECDLLEDGSRIIDAQWNLPPSPSQKQKPQQKIAQEKVILYLHGGGYCFKDWFCYLAYTEKLTKYINRGVFSISYRLAPETKFPGALYDVVQAYFHLIYEYGIKPNNITVVGDSAGGGLAMALLIYLRDHQYPLPETSVLLSPWVDLTYGHPSWIEAEIFDYLPCRPDMSAIMNPARFYLGTDTYFGLNQHPYASPLYADHFDDLPPILIQSGGCETMKDEVRSFATKFEDCRSTIFKHEEYEDMVHDFQAFDFDQSHSALLSVQKWILHDINDPHQLENYHETSSSSTSSYYE</sequence>
<accession>A0A8H7QRW9</accession>
<dbReference type="InterPro" id="IPR029058">
    <property type="entry name" value="AB_hydrolase_fold"/>
</dbReference>